<dbReference type="AlphaFoldDB" id="A0A4Y9AD27"/>
<sequence>MTDHMIQQFHVYDYLGKENDPLYIAISIMEREESQFIPEIKATVQMNQHGLYEIASKSIHESYTNKEALYDCVNNALNYNFLRGK</sequence>
<protein>
    <submittedName>
        <fullName evidence="1">Uncharacterized protein</fullName>
    </submittedName>
</protein>
<comment type="caution">
    <text evidence="1">The sequence shown here is derived from an EMBL/GenBank/DDBJ whole genome shotgun (WGS) entry which is preliminary data.</text>
</comment>
<organism evidence="1 2">
    <name type="scientific">Lentibacillus salicampi</name>
    <dbReference type="NCBI Taxonomy" id="175306"/>
    <lineage>
        <taxon>Bacteria</taxon>
        <taxon>Bacillati</taxon>
        <taxon>Bacillota</taxon>
        <taxon>Bacilli</taxon>
        <taxon>Bacillales</taxon>
        <taxon>Bacillaceae</taxon>
        <taxon>Lentibacillus</taxon>
    </lineage>
</organism>
<evidence type="ECO:0000313" key="1">
    <source>
        <dbReference type="EMBL" id="TFJ92830.1"/>
    </source>
</evidence>
<dbReference type="RefSeq" id="WP_135110020.1">
    <property type="nucleotide sequence ID" value="NZ_SRHY01000014.1"/>
</dbReference>
<dbReference type="OrthoDB" id="2969713at2"/>
<keyword evidence="2" id="KW-1185">Reference proteome</keyword>
<proteinExistence type="predicted"/>
<gene>
    <name evidence="1" type="ORF">E4U82_09795</name>
</gene>
<reference evidence="1 2" key="1">
    <citation type="submission" date="2019-03" db="EMBL/GenBank/DDBJ databases">
        <title>Genome sequence of Lentibacillus salicampi ATCC BAA-719.</title>
        <authorList>
            <person name="Maclea K.S."/>
            <person name="Simoes Junior M."/>
        </authorList>
    </citation>
    <scope>NUCLEOTIDE SEQUENCE [LARGE SCALE GENOMIC DNA]</scope>
    <source>
        <strain evidence="1 2">ATCC BAA-719</strain>
    </source>
</reference>
<name>A0A4Y9AD27_9BACI</name>
<evidence type="ECO:0000313" key="2">
    <source>
        <dbReference type="Proteomes" id="UP000298484"/>
    </source>
</evidence>
<dbReference type="EMBL" id="SRHY01000014">
    <property type="protein sequence ID" value="TFJ92830.1"/>
    <property type="molecule type" value="Genomic_DNA"/>
</dbReference>
<dbReference type="Proteomes" id="UP000298484">
    <property type="component" value="Unassembled WGS sequence"/>
</dbReference>
<accession>A0A4Y9AD27</accession>